<organism evidence="2 3">
    <name type="scientific">Patiria miniata</name>
    <name type="common">Bat star</name>
    <name type="synonym">Asterina miniata</name>
    <dbReference type="NCBI Taxonomy" id="46514"/>
    <lineage>
        <taxon>Eukaryota</taxon>
        <taxon>Metazoa</taxon>
        <taxon>Echinodermata</taxon>
        <taxon>Eleutherozoa</taxon>
        <taxon>Asterozoa</taxon>
        <taxon>Asteroidea</taxon>
        <taxon>Valvatacea</taxon>
        <taxon>Valvatida</taxon>
        <taxon>Asterinidae</taxon>
        <taxon>Patiria</taxon>
    </lineage>
</organism>
<feature type="region of interest" description="Disordered" evidence="1">
    <location>
        <begin position="1000"/>
        <end position="1035"/>
    </location>
</feature>
<feature type="compositionally biased region" description="Basic and acidic residues" evidence="1">
    <location>
        <begin position="588"/>
        <end position="610"/>
    </location>
</feature>
<feature type="compositionally biased region" description="Polar residues" evidence="1">
    <location>
        <begin position="21"/>
        <end position="31"/>
    </location>
</feature>
<feature type="compositionally biased region" description="Low complexity" evidence="1">
    <location>
        <begin position="209"/>
        <end position="235"/>
    </location>
</feature>
<dbReference type="InterPro" id="IPR038891">
    <property type="entry name" value="FSIP2"/>
</dbReference>
<feature type="compositionally biased region" description="Basic and acidic residues" evidence="1">
    <location>
        <begin position="679"/>
        <end position="697"/>
    </location>
</feature>
<feature type="compositionally biased region" description="Basic and acidic residues" evidence="1">
    <location>
        <begin position="825"/>
        <end position="842"/>
    </location>
</feature>
<feature type="compositionally biased region" description="Low complexity" evidence="1">
    <location>
        <begin position="1852"/>
        <end position="1873"/>
    </location>
</feature>
<feature type="compositionally biased region" description="Basic residues" evidence="1">
    <location>
        <begin position="180"/>
        <end position="192"/>
    </location>
</feature>
<feature type="compositionally biased region" description="Low complexity" evidence="1">
    <location>
        <begin position="641"/>
        <end position="652"/>
    </location>
</feature>
<reference evidence="2" key="1">
    <citation type="submission" date="2022-11" db="UniProtKB">
        <authorList>
            <consortium name="EnsemblMetazoa"/>
        </authorList>
    </citation>
    <scope>IDENTIFICATION</scope>
</reference>
<feature type="region of interest" description="Disordered" evidence="1">
    <location>
        <begin position="180"/>
        <end position="267"/>
    </location>
</feature>
<feature type="compositionally biased region" description="Basic and acidic residues" evidence="1">
    <location>
        <begin position="1532"/>
        <end position="1557"/>
    </location>
</feature>
<feature type="compositionally biased region" description="Basic and acidic residues" evidence="1">
    <location>
        <begin position="1652"/>
        <end position="1666"/>
    </location>
</feature>
<dbReference type="PANTHER" id="PTHR47315">
    <property type="entry name" value="FIBROUS SHEATH INTERACTING PROTEIN 2"/>
    <property type="match status" value="1"/>
</dbReference>
<feature type="compositionally biased region" description="Basic and acidic residues" evidence="1">
    <location>
        <begin position="488"/>
        <end position="503"/>
    </location>
</feature>
<dbReference type="EnsemblMetazoa" id="XM_038204059.1">
    <property type="protein sequence ID" value="XP_038059987.1"/>
    <property type="gene ID" value="LOC119730979"/>
</dbReference>
<feature type="compositionally biased region" description="Polar residues" evidence="1">
    <location>
        <begin position="1808"/>
        <end position="1826"/>
    </location>
</feature>
<feature type="compositionally biased region" description="Basic and acidic residues" evidence="1">
    <location>
        <begin position="1692"/>
        <end position="1711"/>
    </location>
</feature>
<feature type="region of interest" description="Disordered" evidence="1">
    <location>
        <begin position="784"/>
        <end position="952"/>
    </location>
</feature>
<feature type="compositionally biased region" description="Basic and acidic residues" evidence="1">
    <location>
        <begin position="1894"/>
        <end position="1916"/>
    </location>
</feature>
<feature type="compositionally biased region" description="Low complexity" evidence="1">
    <location>
        <begin position="566"/>
        <end position="583"/>
    </location>
</feature>
<feature type="compositionally biased region" description="Basic and acidic residues" evidence="1">
    <location>
        <begin position="922"/>
        <end position="952"/>
    </location>
</feature>
<feature type="compositionally biased region" description="Low complexity" evidence="1">
    <location>
        <begin position="1768"/>
        <end position="1781"/>
    </location>
</feature>
<feature type="compositionally biased region" description="Basic residues" evidence="1">
    <location>
        <begin position="249"/>
        <end position="261"/>
    </location>
</feature>
<feature type="compositionally biased region" description="Basic and acidic residues" evidence="1">
    <location>
        <begin position="742"/>
        <end position="761"/>
    </location>
</feature>
<dbReference type="Proteomes" id="UP000887568">
    <property type="component" value="Unplaced"/>
</dbReference>
<feature type="region of interest" description="Disordered" evidence="1">
    <location>
        <begin position="1059"/>
        <end position="1117"/>
    </location>
</feature>
<protein>
    <submittedName>
        <fullName evidence="2">Uncharacterized protein</fullName>
    </submittedName>
</protein>
<feature type="compositionally biased region" description="Basic and acidic residues" evidence="1">
    <location>
        <begin position="887"/>
        <end position="912"/>
    </location>
</feature>
<dbReference type="OMA" id="EASHEMS"/>
<feature type="compositionally biased region" description="Acidic residues" evidence="1">
    <location>
        <begin position="611"/>
        <end position="620"/>
    </location>
</feature>
<feature type="region of interest" description="Disordered" evidence="1">
    <location>
        <begin position="1416"/>
        <end position="1456"/>
    </location>
</feature>
<dbReference type="RefSeq" id="XP_038059987.1">
    <property type="nucleotide sequence ID" value="XM_038204059.1"/>
</dbReference>
<evidence type="ECO:0000313" key="2">
    <source>
        <dbReference type="EnsemblMetazoa" id="XP_038059987.1"/>
    </source>
</evidence>
<dbReference type="OrthoDB" id="8197715at2759"/>
<feature type="compositionally biased region" description="Basic and acidic residues" evidence="1">
    <location>
        <begin position="654"/>
        <end position="669"/>
    </location>
</feature>
<sequence>MNKSTTKIERPQTAGVVRSPAATSTPQSPRPSSHRAHRYLKTKRSAPVERPPVPAWMLDTPLYSKVPMVAAPAGKIMLYTTGLCEKLHTTPRGFDFDSSPQGLSMTYSSLHDPNLKGYYTTPRMYSHLTRSGFLTPCGMVKCGLKEFNEYHQYVKQVQLEQLTQQRKHMIKKQFDRIMHTHHHKPTHKKRAAPPHVGATSSKHHRRSSTKSLSRSSVQVKSGGGSKIASKKGSTAKTKKPVGSVTQAHHEKKQHAHKRTRRSREMKAYERQSLLLSKRFDEEMRREQELERRKLVKMAERELNLQEQWDRREANREVRLVLEASQREKEVAKASKVKVMRSKMVEAHQARQKAIFESIRDARAQLVAQREALIARRLEKRLGKIRRKYHQRYRRQWAALKHLIVSKEGDEFVDAEQDLHREDEMYSSDDITAAIERTAKHLSSRSHREKLSSPNVSSSSSEDATVTPLKKEQPELTITDKVLSVTSLDYRRSPNPEHLSKEEPGGTSMMRDVYLADDSGKEDGNLKGAGAVSPGIPAISSGMGLADEMREGPEAGPSAVSEDKEYSSSSSASMKSTSRSSSDTTVGDKSPEDEVSANRKELEVGEKKGQDSEDETSEEESSLEKSGDASSEESDFWKSESVESLQEVSLSSFSEEEKVESPKDEVGREEDLVEETLEAGETKVKDESKKVTEVKMEATVEIDDGDVEKQEMESKKSTIKQEAREEKPGTEQEVDTEEVLEGTEDKLEPAKKEREEKLKKARGDEDDIEVLEVLEENLGVEKKKDQEILEEQDELQKVSGKDNGIGMKTEEKLEADQVMSEEIEEQILKEERETEGNTDKEILATETSMTTQTSSEKQEIQRKDPELEQKIEIRERLQDESVEEPAIEDEHEKDNLEIQQEVREKDTHTKETTEIGEEIQDGAARDEEKEKEEQVQIEKQEVSQKKESTTKIEETETIEDELKQVDVGEGKVEENQIVRQASDVVASVMKRSICQLSTACTTGHEGRTEDGQWEVSQEARGQSEMQGDSKEKEKTAELASDSILLANVMNILEEVEHDIHHHHHHHHDGHHHEHHTHPPQDEKHLKDEQQDNENGEILSDSGSECDSSSSSDSDEEEGEIIGVVENEIIADEGSVTSLKGCLSGEAVPGLTEVVKETDDHRIIFEGALMPLKHHSSTSTTSSKVSINVTAAVLSAGSLKMDSSGRLKHDMASHSHTKPELKVSTTDIPVDTAHPPEPEEDALTESSHHHYSNIVPVYHDNLVNVGEELIDANLSAISMKPDRHHKVPSSYSTASRNSFRNIFRPDMTYCQGSAKCLKDTLVRELSHSGYSKHSKHSSSDEMEKYYDILEEEQEDVTAHHSEEELVTADDTAGVCYLPKRRTYKVRHTTEATVHEQDEIQPSEVPVTTEEDKMPVIKDSSEEMRPPPTQVDVQGDTTLPEAETEPRKSDAGEEQTPCTESLNQVVESTTKHGDEQTSCDDLTLDRSCDDSWVVVESIQPQQTGSEVHADLDQTGSDLTRVDGCEEGGRCVEEKPGLCEENTSDRDLHKAPTEGHTEIRPGEAVGTVDKRSSNTQTPEIEMRDHGVINEVVNGQASAECSEETGNLGNAETVDRPSSNMPTPEIETQDHGVDVIINGPCEVNTVQEVNEMAGGESSERQEDGNEDEKQVCEPNPDDTFLSETRQIDTSKNGDCAEDNHQMRNRERSGNGEHETCPSENPPDTQDIQADVMHPDDNCQDVSCLNENIQSYTSAASLSSSMTLPISCGETPESASSDMFSDFASVSPCPGPLPNTVLDPMDSSYTPALRSPKDASNTDPEASHEMSNNRGSMQYHADGNKSDPSTPHGSASDIPTVSSHPAVSESKSSSSRKSGSRMSAVMKKISSVFSLGRKHSSRVHPGDEVEDEAQRKAKDEDAKENH</sequence>
<feature type="region of interest" description="Disordered" evidence="1">
    <location>
        <begin position="1532"/>
        <end position="1624"/>
    </location>
</feature>
<feature type="compositionally biased region" description="Polar residues" evidence="1">
    <location>
        <begin position="1676"/>
        <end position="1687"/>
    </location>
</feature>
<feature type="region of interest" description="Disordered" evidence="1">
    <location>
        <begin position="1389"/>
        <end position="1408"/>
    </location>
</feature>
<evidence type="ECO:0000313" key="3">
    <source>
        <dbReference type="Proteomes" id="UP000887568"/>
    </source>
</evidence>
<feature type="compositionally biased region" description="Basic and acidic residues" evidence="1">
    <location>
        <begin position="855"/>
        <end position="878"/>
    </location>
</feature>
<dbReference type="PANTHER" id="PTHR47315:SF3">
    <property type="entry name" value="FIBROUS SHEATH-INTERACTING PROTEIN 2-LIKE"/>
    <property type="match status" value="1"/>
</dbReference>
<feature type="compositionally biased region" description="Polar residues" evidence="1">
    <location>
        <begin position="1588"/>
        <end position="1617"/>
    </location>
</feature>
<feature type="compositionally biased region" description="Basic and acidic residues" evidence="1">
    <location>
        <begin position="1075"/>
        <end position="1088"/>
    </location>
</feature>
<accession>A0A914A7Z6</accession>
<feature type="compositionally biased region" description="Low complexity" evidence="1">
    <location>
        <begin position="1098"/>
        <end position="1110"/>
    </location>
</feature>
<feature type="region of interest" description="Disordered" evidence="1">
    <location>
        <begin position="1762"/>
        <end position="1916"/>
    </location>
</feature>
<feature type="region of interest" description="Disordered" evidence="1">
    <location>
        <begin position="1647"/>
        <end position="1720"/>
    </location>
</feature>
<feature type="region of interest" description="Disordered" evidence="1">
    <location>
        <begin position="1"/>
        <end position="46"/>
    </location>
</feature>
<evidence type="ECO:0000256" key="1">
    <source>
        <dbReference type="SAM" id="MobiDB-lite"/>
    </source>
</evidence>
<feature type="compositionally biased region" description="Acidic residues" evidence="1">
    <location>
        <begin position="731"/>
        <end position="741"/>
    </location>
</feature>
<feature type="compositionally biased region" description="Polar residues" evidence="1">
    <location>
        <begin position="1836"/>
        <end position="1851"/>
    </location>
</feature>
<feature type="compositionally biased region" description="Low complexity" evidence="1">
    <location>
        <begin position="451"/>
        <end position="460"/>
    </location>
</feature>
<feature type="compositionally biased region" description="Basic residues" evidence="1">
    <location>
        <begin position="1059"/>
        <end position="1074"/>
    </location>
</feature>
<feature type="region of interest" description="Disordered" evidence="1">
    <location>
        <begin position="438"/>
        <end position="761"/>
    </location>
</feature>
<feature type="compositionally biased region" description="Basic and acidic residues" evidence="1">
    <location>
        <begin position="706"/>
        <end position="729"/>
    </location>
</feature>
<keyword evidence="3" id="KW-1185">Reference proteome</keyword>
<feature type="compositionally biased region" description="Basic and acidic residues" evidence="1">
    <location>
        <begin position="1026"/>
        <end position="1035"/>
    </location>
</feature>
<proteinExistence type="predicted"/>
<feature type="compositionally biased region" description="Basic residues" evidence="1">
    <location>
        <begin position="32"/>
        <end position="44"/>
    </location>
</feature>
<feature type="compositionally biased region" description="Basic and acidic residues" evidence="1">
    <location>
        <begin position="1"/>
        <end position="10"/>
    </location>
</feature>
<dbReference type="GeneID" id="119730979"/>
<feature type="region of interest" description="Disordered" evidence="1">
    <location>
        <begin position="1496"/>
        <end position="1517"/>
    </location>
</feature>
<feature type="compositionally biased region" description="Low complexity" evidence="1">
    <location>
        <begin position="844"/>
        <end position="854"/>
    </location>
</feature>
<name>A0A914A7Z6_PATMI</name>